<evidence type="ECO:0000256" key="3">
    <source>
        <dbReference type="ARBA" id="ARBA00022448"/>
    </source>
</evidence>
<keyword evidence="4" id="KW-1003">Cell membrane</keyword>
<evidence type="ECO:0000256" key="5">
    <source>
        <dbReference type="ARBA" id="ARBA00022692"/>
    </source>
</evidence>
<reference evidence="10 11" key="1">
    <citation type="submission" date="2017-05" db="EMBL/GenBank/DDBJ databases">
        <authorList>
            <person name="Varghese N."/>
            <person name="Submissions S."/>
        </authorList>
    </citation>
    <scope>NUCLEOTIDE SEQUENCE [LARGE SCALE GENOMIC DNA]</scope>
    <source>
        <strain evidence="10 11">DSM 27040</strain>
    </source>
</reference>
<feature type="transmembrane region" description="Helical" evidence="8">
    <location>
        <begin position="235"/>
        <end position="259"/>
    </location>
</feature>
<keyword evidence="6 8" id="KW-1133">Transmembrane helix</keyword>
<keyword evidence="5 8" id="KW-0812">Transmembrane</keyword>
<feature type="domain" description="ABC transmembrane type-2" evidence="9">
    <location>
        <begin position="145"/>
        <end position="379"/>
    </location>
</feature>
<evidence type="ECO:0000313" key="11">
    <source>
        <dbReference type="Proteomes" id="UP000319040"/>
    </source>
</evidence>
<evidence type="ECO:0000256" key="1">
    <source>
        <dbReference type="ARBA" id="ARBA00004651"/>
    </source>
</evidence>
<evidence type="ECO:0000256" key="2">
    <source>
        <dbReference type="ARBA" id="ARBA00007783"/>
    </source>
</evidence>
<sequence length="381" mass="43126">MLNNFKIKFSGTNFKRFKGFVKKEAYHIFRDKRSMFILFGMPIAQILLFGFAITNEIKNVNMGILDKSKDPETIHIINRISASPYFDIKNIVSSEQQIESIFKKGEVKAVLVFEKDFAKNLQSMNRTHVQIISDATDPNMANTITNYVQSILQDYQREINQGATATVPIEVRSRMFFNPELKGVFNFLPGVMTVILMLVSAMMTSISIAREKEQGTMEVLLVSPLKPFQVIIGKVFPYIFLSIINAIVILLLGFIVFGMPVQGSYFLLALETVLFILCALSLGIFISTISKTQQAAMMISLMGLMLPIILLSDFIFPIASMPWPLQAISNIIPAKWFNLILKGVMIKGVGLEFLWKETLILLGMTVFFIVLSIKKYKIRLE</sequence>
<comment type="subcellular location">
    <subcellularLocation>
        <location evidence="1">Cell membrane</location>
        <topology evidence="1">Multi-pass membrane protein</topology>
    </subcellularLocation>
</comment>
<dbReference type="InterPro" id="IPR047817">
    <property type="entry name" value="ABC2_TM_bact-type"/>
</dbReference>
<dbReference type="PANTHER" id="PTHR30294">
    <property type="entry name" value="MEMBRANE COMPONENT OF ABC TRANSPORTER YHHJ-RELATED"/>
    <property type="match status" value="1"/>
</dbReference>
<evidence type="ECO:0000256" key="6">
    <source>
        <dbReference type="ARBA" id="ARBA00022989"/>
    </source>
</evidence>
<keyword evidence="11" id="KW-1185">Reference proteome</keyword>
<name>A0A521AW49_SACCC</name>
<feature type="transmembrane region" description="Helical" evidence="8">
    <location>
        <begin position="265"/>
        <end position="286"/>
    </location>
</feature>
<dbReference type="GO" id="GO:0005886">
    <property type="term" value="C:plasma membrane"/>
    <property type="evidence" value="ECO:0007669"/>
    <property type="project" value="UniProtKB-SubCell"/>
</dbReference>
<feature type="transmembrane region" description="Helical" evidence="8">
    <location>
        <begin position="187"/>
        <end position="209"/>
    </location>
</feature>
<dbReference type="PROSITE" id="PS51012">
    <property type="entry name" value="ABC_TM2"/>
    <property type="match status" value="1"/>
</dbReference>
<accession>A0A521AW49</accession>
<dbReference type="Gene3D" id="3.40.1710.10">
    <property type="entry name" value="abc type-2 transporter like domain"/>
    <property type="match status" value="1"/>
</dbReference>
<feature type="transmembrane region" description="Helical" evidence="8">
    <location>
        <begin position="35"/>
        <end position="53"/>
    </location>
</feature>
<dbReference type="Proteomes" id="UP000319040">
    <property type="component" value="Unassembled WGS sequence"/>
</dbReference>
<evidence type="ECO:0000256" key="7">
    <source>
        <dbReference type="ARBA" id="ARBA00023136"/>
    </source>
</evidence>
<organism evidence="10 11">
    <name type="scientific">Saccharicrinis carchari</name>
    <dbReference type="NCBI Taxonomy" id="1168039"/>
    <lineage>
        <taxon>Bacteria</taxon>
        <taxon>Pseudomonadati</taxon>
        <taxon>Bacteroidota</taxon>
        <taxon>Bacteroidia</taxon>
        <taxon>Marinilabiliales</taxon>
        <taxon>Marinilabiliaceae</taxon>
        <taxon>Saccharicrinis</taxon>
    </lineage>
</organism>
<evidence type="ECO:0000259" key="9">
    <source>
        <dbReference type="PROSITE" id="PS51012"/>
    </source>
</evidence>
<evidence type="ECO:0000313" key="10">
    <source>
        <dbReference type="EMBL" id="SMO39072.1"/>
    </source>
</evidence>
<evidence type="ECO:0000256" key="8">
    <source>
        <dbReference type="SAM" id="Phobius"/>
    </source>
</evidence>
<dbReference type="InterPro" id="IPR051449">
    <property type="entry name" value="ABC-2_transporter_component"/>
</dbReference>
<keyword evidence="7 8" id="KW-0472">Membrane</keyword>
<dbReference type="AlphaFoldDB" id="A0A521AW49"/>
<dbReference type="Pfam" id="PF12698">
    <property type="entry name" value="ABC2_membrane_3"/>
    <property type="match status" value="1"/>
</dbReference>
<evidence type="ECO:0000256" key="4">
    <source>
        <dbReference type="ARBA" id="ARBA00022475"/>
    </source>
</evidence>
<feature type="transmembrane region" description="Helical" evidence="8">
    <location>
        <begin position="298"/>
        <end position="319"/>
    </location>
</feature>
<comment type="similarity">
    <text evidence="2">Belongs to the ABC-2 integral membrane protein family.</text>
</comment>
<proteinExistence type="inferred from homology"/>
<dbReference type="EMBL" id="FXTB01000001">
    <property type="protein sequence ID" value="SMO39072.1"/>
    <property type="molecule type" value="Genomic_DNA"/>
</dbReference>
<protein>
    <submittedName>
        <fullName evidence="10">ABC-2 type transport system permease protein</fullName>
    </submittedName>
</protein>
<keyword evidence="3" id="KW-0813">Transport</keyword>
<dbReference type="OrthoDB" id="9808686at2"/>
<feature type="transmembrane region" description="Helical" evidence="8">
    <location>
        <begin position="353"/>
        <end position="373"/>
    </location>
</feature>
<dbReference type="PANTHER" id="PTHR30294:SF29">
    <property type="entry name" value="MULTIDRUG ABC TRANSPORTER PERMEASE YBHS-RELATED"/>
    <property type="match status" value="1"/>
</dbReference>
<dbReference type="RefSeq" id="WP_142531836.1">
    <property type="nucleotide sequence ID" value="NZ_FXTB01000001.1"/>
</dbReference>
<gene>
    <name evidence="10" type="ORF">SAMN06265379_101462</name>
</gene>
<dbReference type="GO" id="GO:0140359">
    <property type="term" value="F:ABC-type transporter activity"/>
    <property type="evidence" value="ECO:0007669"/>
    <property type="project" value="InterPro"/>
</dbReference>
<dbReference type="InterPro" id="IPR013525">
    <property type="entry name" value="ABC2_TM"/>
</dbReference>